<name>A0AAW4J3E4_CLOPF</name>
<dbReference type="FunFam" id="3.90.199.10:FF:000001">
    <property type="entry name" value="DNA gyrase subunit A"/>
    <property type="match status" value="1"/>
</dbReference>
<dbReference type="SUPFAM" id="SSF101904">
    <property type="entry name" value="GyrA/ParC C-terminal domain-like"/>
    <property type="match status" value="1"/>
</dbReference>
<reference evidence="9" key="1">
    <citation type="submission" date="2020-12" db="EMBL/GenBank/DDBJ databases">
        <title>Comparative genomics of Clostridium perfringens reveals patterns of host-associated phylogenetic clades and virulence factors.</title>
        <authorList>
            <person name="Smith A.H."/>
            <person name="Geier R."/>
        </authorList>
    </citation>
    <scope>NUCLEOTIDE SEQUENCE</scope>
    <source>
        <strain evidence="9">CHD30677R</strain>
    </source>
</reference>
<keyword evidence="6 7" id="KW-0413">Isomerase</keyword>
<evidence type="ECO:0000313" key="9">
    <source>
        <dbReference type="EMBL" id="MBO3359475.1"/>
    </source>
</evidence>
<dbReference type="CDD" id="cd00187">
    <property type="entry name" value="TOP4c"/>
    <property type="match status" value="1"/>
</dbReference>
<dbReference type="GO" id="GO:0003677">
    <property type="term" value="F:DNA binding"/>
    <property type="evidence" value="ECO:0007669"/>
    <property type="project" value="UniProtKB-UniRule"/>
</dbReference>
<dbReference type="SUPFAM" id="SSF56719">
    <property type="entry name" value="Type II DNA topoisomerase"/>
    <property type="match status" value="1"/>
</dbReference>
<dbReference type="InterPro" id="IPR013758">
    <property type="entry name" value="Topo_IIA_A/C_ab"/>
</dbReference>
<organism evidence="9 10">
    <name type="scientific">Clostridium perfringens</name>
    <dbReference type="NCBI Taxonomy" id="1502"/>
    <lineage>
        <taxon>Bacteria</taxon>
        <taxon>Bacillati</taxon>
        <taxon>Bacillota</taxon>
        <taxon>Clostridia</taxon>
        <taxon>Eubacteriales</taxon>
        <taxon>Clostridiaceae</taxon>
        <taxon>Clostridium</taxon>
    </lineage>
</organism>
<dbReference type="Gene3D" id="3.90.199.10">
    <property type="entry name" value="Topoisomerase II, domain 5"/>
    <property type="match status" value="1"/>
</dbReference>
<evidence type="ECO:0000256" key="1">
    <source>
        <dbReference type="ARBA" id="ARBA00000185"/>
    </source>
</evidence>
<dbReference type="PANTHER" id="PTHR43493">
    <property type="entry name" value="DNA GYRASE/TOPOISOMERASE SUBUNIT A"/>
    <property type="match status" value="1"/>
</dbReference>
<dbReference type="PROSITE" id="PS52040">
    <property type="entry name" value="TOPO_IIA"/>
    <property type="match status" value="1"/>
</dbReference>
<dbReference type="NCBIfam" id="NF004044">
    <property type="entry name" value="PRK05561.1"/>
    <property type="match status" value="1"/>
</dbReference>
<evidence type="ECO:0000259" key="8">
    <source>
        <dbReference type="PROSITE" id="PS52040"/>
    </source>
</evidence>
<dbReference type="PANTHER" id="PTHR43493:SF5">
    <property type="entry name" value="DNA GYRASE SUBUNIT A, CHLOROPLASTIC_MITOCHONDRIAL"/>
    <property type="match status" value="1"/>
</dbReference>
<dbReference type="GO" id="GO:0005524">
    <property type="term" value="F:ATP binding"/>
    <property type="evidence" value="ECO:0007669"/>
    <property type="project" value="InterPro"/>
</dbReference>
<evidence type="ECO:0000256" key="4">
    <source>
        <dbReference type="ARBA" id="ARBA00023029"/>
    </source>
</evidence>
<dbReference type="InterPro" id="IPR002205">
    <property type="entry name" value="Topo_IIA_dom_A"/>
</dbReference>
<dbReference type="EC" id="5.6.2.2" evidence="3"/>
<keyword evidence="4 7" id="KW-0799">Topoisomerase</keyword>
<accession>A0AAW4J3E4</accession>
<dbReference type="InterPro" id="IPR013757">
    <property type="entry name" value="Topo_IIA_A_a_sf"/>
</dbReference>
<proteinExistence type="inferred from homology"/>
<dbReference type="Gene3D" id="1.10.268.10">
    <property type="entry name" value="Topoisomerase, domain 3"/>
    <property type="match status" value="1"/>
</dbReference>
<dbReference type="Pfam" id="PF03989">
    <property type="entry name" value="DNA_gyraseA_C"/>
    <property type="match status" value="3"/>
</dbReference>
<dbReference type="EMBL" id="JAENQP010000007">
    <property type="protein sequence ID" value="MBO3359475.1"/>
    <property type="molecule type" value="Genomic_DNA"/>
</dbReference>
<dbReference type="FunFam" id="1.10.268.10:FF:000001">
    <property type="entry name" value="DNA gyrase subunit A"/>
    <property type="match status" value="1"/>
</dbReference>
<evidence type="ECO:0000256" key="3">
    <source>
        <dbReference type="ARBA" id="ARBA00012895"/>
    </source>
</evidence>
<protein>
    <recommendedName>
        <fullName evidence="3">DNA topoisomerase (ATP-hydrolyzing)</fullName>
        <ecNumber evidence="3">5.6.2.2</ecNumber>
    </recommendedName>
</protein>
<evidence type="ECO:0000313" key="10">
    <source>
        <dbReference type="Proteomes" id="UP000668068"/>
    </source>
</evidence>
<dbReference type="Gene3D" id="3.30.1360.40">
    <property type="match status" value="1"/>
</dbReference>
<sequence length="768" mass="87721">MNNRIEVVNLAEIMPKNYVEYAVEVIVNRALPDVRDGLKPVLRRIIYGMYELKMFPETPYKKCARIVGEVLGKYHPHGDSSVYEALVRMAQDFSLRYTLVDGHGNFGSVDGDSAAAMRYTESKMKAIALELIRDIDKNTVDFIPNFDGEETEPSVLPSKFPNLLVNGATGIAVGFASNMPPHNLCEVIDAIKYRLNNKECSLEEIMQFIKAPDFPTGGIIVNPKDMKNIYKQGIGKVIMRGKHHVEYLKNDKSKEIESIVITELPYQVNKAKLIEKIYELSNDQEKVEKGKKIKIKAKIPEITDIRDESDREGMRIVIELKNKGTYKRVLQLLYKESNLQCNFNVNNVALVNGLPEDNLSLTKLIDYYIAHQKDVMIRKTHFDKEKFSSKLHILEGLTIALDKMDFTISLIRKSKTKVEAKECLKQELSIDDVQADAILQMQLQRLTNLEKDGIYKQVEKLNDDIKFLNSILENENVLIEELIKDLNMIKDKFGDERRTQLIEGEVINNDMLIEQYNTIIQLTNEGYIKKLRATSVKSTNKNRLKDGDFIIKEIKGTNKDTILLFSDKGNAYQIKAKDLKELKPGELGELISSYHDLDKDEKIKFIVSTQFNKNEYMISVFDNGKIAKVDIQAYNMTTKKFKYNNTGLMDIKNIQGDKDVFLLSSEGKALICNTDKIGVKLNRNVLGNIGIKLNEGFKVVAAIIDVTKDDRFTIHTEKGKEIRVLLDDISPKDDTMWFDYVYGKCGNMGNFIYNTRSKNDLITNVEVD</sequence>
<dbReference type="GO" id="GO:0034335">
    <property type="term" value="F:DNA negative supercoiling activity"/>
    <property type="evidence" value="ECO:0007669"/>
    <property type="project" value="UniProtKB-ARBA"/>
</dbReference>
<evidence type="ECO:0000256" key="2">
    <source>
        <dbReference type="ARBA" id="ARBA00008263"/>
    </source>
</evidence>
<dbReference type="InterPro" id="IPR013760">
    <property type="entry name" value="Topo_IIA-like_dom_sf"/>
</dbReference>
<keyword evidence="5 7" id="KW-0238">DNA-binding</keyword>
<comment type="similarity">
    <text evidence="2">Belongs to the type II topoisomerase GyrA/ParC subunit family.</text>
</comment>
<comment type="caution">
    <text evidence="9">The sequence shown here is derived from an EMBL/GenBank/DDBJ whole genome shotgun (WGS) entry which is preliminary data.</text>
</comment>
<comment type="catalytic activity">
    <reaction evidence="1 7">
        <text>ATP-dependent breakage, passage and rejoining of double-stranded DNA.</text>
        <dbReference type="EC" id="5.6.2.2"/>
    </reaction>
</comment>
<feature type="domain" description="Topo IIA-type catalytic" evidence="8">
    <location>
        <begin position="31"/>
        <end position="516"/>
    </location>
</feature>
<dbReference type="Gene3D" id="2.120.10.90">
    <property type="entry name" value="DNA gyrase/topoisomerase IV, subunit A, C-terminal"/>
    <property type="match status" value="1"/>
</dbReference>
<evidence type="ECO:0000256" key="6">
    <source>
        <dbReference type="ARBA" id="ARBA00023235"/>
    </source>
</evidence>
<evidence type="ECO:0000256" key="7">
    <source>
        <dbReference type="PROSITE-ProRule" id="PRU01384"/>
    </source>
</evidence>
<dbReference type="InterPro" id="IPR050220">
    <property type="entry name" value="Type_II_DNA_Topoisomerases"/>
</dbReference>
<dbReference type="InterPro" id="IPR006691">
    <property type="entry name" value="GyrA/parC_rep"/>
</dbReference>
<feature type="active site" description="O-(5'-phospho-DNA)-tyrosine intermediate" evidence="7">
    <location>
        <position position="119"/>
    </location>
</feature>
<dbReference type="GO" id="GO:0009330">
    <property type="term" value="C:DNA topoisomerase type II (double strand cut, ATP-hydrolyzing) complex"/>
    <property type="evidence" value="ECO:0007669"/>
    <property type="project" value="TreeGrafter"/>
</dbReference>
<dbReference type="GO" id="GO:0006265">
    <property type="term" value="P:DNA topological change"/>
    <property type="evidence" value="ECO:0007669"/>
    <property type="project" value="UniProtKB-UniRule"/>
</dbReference>
<dbReference type="InterPro" id="IPR035516">
    <property type="entry name" value="Gyrase/topoIV_suA_C"/>
</dbReference>
<dbReference type="RefSeq" id="WP_208340830.1">
    <property type="nucleotide sequence ID" value="NZ_JAENQO010000007.1"/>
</dbReference>
<evidence type="ECO:0000256" key="5">
    <source>
        <dbReference type="ARBA" id="ARBA00023125"/>
    </source>
</evidence>
<dbReference type="Proteomes" id="UP000668068">
    <property type="component" value="Unassembled WGS sequence"/>
</dbReference>
<dbReference type="AlphaFoldDB" id="A0AAW4J3E4"/>
<dbReference type="SMART" id="SM00434">
    <property type="entry name" value="TOP4c"/>
    <property type="match status" value="1"/>
</dbReference>
<gene>
    <name evidence="9" type="ORF">JJB47_11900</name>
</gene>
<dbReference type="Pfam" id="PF00521">
    <property type="entry name" value="DNA_topoisoIV"/>
    <property type="match status" value="1"/>
</dbReference>
<dbReference type="GO" id="GO:0005737">
    <property type="term" value="C:cytoplasm"/>
    <property type="evidence" value="ECO:0007669"/>
    <property type="project" value="TreeGrafter"/>
</dbReference>